<feature type="transmembrane region" description="Helical" evidence="1">
    <location>
        <begin position="47"/>
        <end position="78"/>
    </location>
</feature>
<accession>A0A7S7M7C4</accession>
<name>A0A7S7M7C4_9ACTN</name>
<sequence>MSRNSYRTLAILGAVLAVIFFACYAWYPQAFPGLGYKSYLVGTQGLGAVSLGFLLYVAALPLGIAGVIVALVPGFLLWHRR</sequence>
<evidence type="ECO:0000313" key="3">
    <source>
        <dbReference type="Proteomes" id="UP000593735"/>
    </source>
</evidence>
<keyword evidence="1" id="KW-0812">Transmembrane</keyword>
<dbReference type="PROSITE" id="PS51257">
    <property type="entry name" value="PROKAR_LIPOPROTEIN"/>
    <property type="match status" value="1"/>
</dbReference>
<evidence type="ECO:0000313" key="2">
    <source>
        <dbReference type="EMBL" id="QOY59953.1"/>
    </source>
</evidence>
<evidence type="ECO:0000256" key="1">
    <source>
        <dbReference type="SAM" id="Phobius"/>
    </source>
</evidence>
<protein>
    <submittedName>
        <fullName evidence="2">Uncharacterized protein</fullName>
    </submittedName>
</protein>
<keyword evidence="3" id="KW-1185">Reference proteome</keyword>
<dbReference type="AlphaFoldDB" id="A0A7S7M7C4"/>
<feature type="transmembrane region" description="Helical" evidence="1">
    <location>
        <begin position="9"/>
        <end position="27"/>
    </location>
</feature>
<proteinExistence type="predicted"/>
<gene>
    <name evidence="2" type="ORF">INP52_05770</name>
</gene>
<dbReference type="KEGG" id="tio:INP52_05770"/>
<keyword evidence="1" id="KW-1133">Transmembrane helix</keyword>
<dbReference type="EMBL" id="CP063767">
    <property type="protein sequence ID" value="QOY59953.1"/>
    <property type="molecule type" value="Genomic_DNA"/>
</dbReference>
<organism evidence="2 3">
    <name type="scientific">Thermophilibacter immobilis</name>
    <dbReference type="NCBI Taxonomy" id="2779519"/>
    <lineage>
        <taxon>Bacteria</taxon>
        <taxon>Bacillati</taxon>
        <taxon>Actinomycetota</taxon>
        <taxon>Coriobacteriia</taxon>
        <taxon>Coriobacteriales</taxon>
        <taxon>Atopobiaceae</taxon>
        <taxon>Thermophilibacter</taxon>
    </lineage>
</organism>
<dbReference type="RefSeq" id="WP_194369895.1">
    <property type="nucleotide sequence ID" value="NZ_CP063767.1"/>
</dbReference>
<dbReference type="Proteomes" id="UP000593735">
    <property type="component" value="Chromosome"/>
</dbReference>
<reference evidence="2 3" key="1">
    <citation type="submission" date="2020-10" db="EMBL/GenBank/DDBJ databases">
        <title>Olsenella immobilis sp.nov., isolated from the mud in a fermentation cellar used for the production of Chinese strong-flavoured liquor.</title>
        <authorList>
            <person name="Lu L."/>
        </authorList>
    </citation>
    <scope>NUCLEOTIDE SEQUENCE [LARGE SCALE GENOMIC DNA]</scope>
    <source>
        <strain evidence="2 3">LZLJ-2</strain>
    </source>
</reference>
<keyword evidence="1" id="KW-0472">Membrane</keyword>